<dbReference type="AlphaFoldDB" id="A0A917L9N5"/>
<sequence>MKNPDAALVLAAARASGALPRDRLPASLVAQADEVAHVAGRSLVECDGPWPTPAGAVGPPGPTGRALVLGWSETPVPEELGTYPVTRLTQTQTFTFALCLAQAWPNPSEPLYPGRPFERAEILDVAGDIGLDVNFAKAALDGELQWLLLIVREGRRLRLGPAVAALPDTFAETMRRFHDLLPGPDVAPPTWEAEEAPPMWEDEDE</sequence>
<evidence type="ECO:0000256" key="1">
    <source>
        <dbReference type="SAM" id="MobiDB-lite"/>
    </source>
</evidence>
<protein>
    <submittedName>
        <fullName evidence="2">Uncharacterized protein</fullName>
    </submittedName>
</protein>
<reference evidence="2" key="2">
    <citation type="submission" date="2020-09" db="EMBL/GenBank/DDBJ databases">
        <authorList>
            <person name="Sun Q."/>
            <person name="Ohkuma M."/>
        </authorList>
    </citation>
    <scope>NUCLEOTIDE SEQUENCE</scope>
    <source>
        <strain evidence="2">JCM 3086</strain>
    </source>
</reference>
<accession>A0A917L9N5</accession>
<dbReference type="Proteomes" id="UP000657574">
    <property type="component" value="Unassembled WGS sequence"/>
</dbReference>
<proteinExistence type="predicted"/>
<organism evidence="2 3">
    <name type="scientific">Streptomyces brasiliensis</name>
    <dbReference type="NCBI Taxonomy" id="1954"/>
    <lineage>
        <taxon>Bacteria</taxon>
        <taxon>Bacillati</taxon>
        <taxon>Actinomycetota</taxon>
        <taxon>Actinomycetes</taxon>
        <taxon>Kitasatosporales</taxon>
        <taxon>Streptomycetaceae</taxon>
        <taxon>Streptomyces</taxon>
    </lineage>
</organism>
<keyword evidence="3" id="KW-1185">Reference proteome</keyword>
<evidence type="ECO:0000313" key="3">
    <source>
        <dbReference type="Proteomes" id="UP000657574"/>
    </source>
</evidence>
<dbReference type="RefSeq" id="WP_189315789.1">
    <property type="nucleotide sequence ID" value="NZ_BMQA01000043.1"/>
</dbReference>
<name>A0A917L9N5_9ACTN</name>
<feature type="compositionally biased region" description="Acidic residues" evidence="1">
    <location>
        <begin position="192"/>
        <end position="205"/>
    </location>
</feature>
<evidence type="ECO:0000313" key="2">
    <source>
        <dbReference type="EMBL" id="GGJ52946.1"/>
    </source>
</evidence>
<dbReference type="EMBL" id="BMQA01000043">
    <property type="protein sequence ID" value="GGJ52946.1"/>
    <property type="molecule type" value="Genomic_DNA"/>
</dbReference>
<gene>
    <name evidence="2" type="ORF">GCM10010121_074690</name>
</gene>
<feature type="region of interest" description="Disordered" evidence="1">
    <location>
        <begin position="184"/>
        <end position="205"/>
    </location>
</feature>
<comment type="caution">
    <text evidence="2">The sequence shown here is derived from an EMBL/GenBank/DDBJ whole genome shotgun (WGS) entry which is preliminary data.</text>
</comment>
<reference evidence="2" key="1">
    <citation type="journal article" date="2014" name="Int. J. Syst. Evol. Microbiol.">
        <title>Complete genome sequence of Corynebacterium casei LMG S-19264T (=DSM 44701T), isolated from a smear-ripened cheese.</title>
        <authorList>
            <consortium name="US DOE Joint Genome Institute (JGI-PGF)"/>
            <person name="Walter F."/>
            <person name="Albersmeier A."/>
            <person name="Kalinowski J."/>
            <person name="Ruckert C."/>
        </authorList>
    </citation>
    <scope>NUCLEOTIDE SEQUENCE</scope>
    <source>
        <strain evidence="2">JCM 3086</strain>
    </source>
</reference>